<dbReference type="InterPro" id="IPR001789">
    <property type="entry name" value="Sig_transdc_resp-reg_receiver"/>
</dbReference>
<dbReference type="RefSeq" id="WP_162443632.1">
    <property type="nucleotide sequence ID" value="NZ_CP048222.1"/>
</dbReference>
<dbReference type="Pfam" id="PF00211">
    <property type="entry name" value="Guanylate_cyc"/>
    <property type="match status" value="1"/>
</dbReference>
<gene>
    <name evidence="4" type="ORF">GXP67_13680</name>
</gene>
<keyword evidence="1" id="KW-0597">Phosphoprotein</keyword>
<dbReference type="KEGG" id="rhoz:GXP67_13680"/>
<dbReference type="GO" id="GO:0006171">
    <property type="term" value="P:cAMP biosynthetic process"/>
    <property type="evidence" value="ECO:0007669"/>
    <property type="project" value="TreeGrafter"/>
</dbReference>
<dbReference type="PANTHER" id="PTHR43081:SF1">
    <property type="entry name" value="ADENYLATE CYCLASE, TERMINAL-DIFFERENTIATION SPECIFIC"/>
    <property type="match status" value="1"/>
</dbReference>
<sequence>MQDEKLSILYVDDEEQNLISFKAAFRRHYTIYTANSGKAGLEILQNEKVSLIITDQRMPEMTGVQFLEKVIPAYPDTIRMILTGFSDIEVIIDAINTGRVFRYITKPWDSGELKMTIDNACQLFRLQQNNKSLLEELHTRVHEQERTLKLFQKYVPEEVVRKALLSTEESIFEGETKEVTVLFCDIRGFTTISEQITPKEVVALLNAYYGTMTESIRRHNGTVNQFVGDEIFACFGAPVSQVNNEQNAVFCALEMMKRLDKLNEVFFDKLGQKIEIGIGINAGEVVVGNTGSEDHIGYSITGDTVNTGKRIESLTKDFPDTILISDSVCHKVEHLLQLKTWEPMSLKGKRDKIQVYEVLGRK</sequence>
<feature type="domain" description="Guanylate cyclase" evidence="3">
    <location>
        <begin position="180"/>
        <end position="312"/>
    </location>
</feature>
<dbReference type="InterPro" id="IPR011006">
    <property type="entry name" value="CheY-like_superfamily"/>
</dbReference>
<dbReference type="PANTHER" id="PTHR43081">
    <property type="entry name" value="ADENYLATE CYCLASE, TERMINAL-DIFFERENTIATION SPECIFIC-RELATED"/>
    <property type="match status" value="1"/>
</dbReference>
<dbReference type="GO" id="GO:0000160">
    <property type="term" value="P:phosphorelay signal transduction system"/>
    <property type="evidence" value="ECO:0007669"/>
    <property type="project" value="InterPro"/>
</dbReference>
<evidence type="ECO:0000256" key="1">
    <source>
        <dbReference type="PROSITE-ProRule" id="PRU00169"/>
    </source>
</evidence>
<dbReference type="PROSITE" id="PS50110">
    <property type="entry name" value="RESPONSE_REGULATORY"/>
    <property type="match status" value="1"/>
</dbReference>
<dbReference type="InterPro" id="IPR050697">
    <property type="entry name" value="Adenylyl/Guanylyl_Cyclase_3/4"/>
</dbReference>
<dbReference type="CDD" id="cd17569">
    <property type="entry name" value="REC_HupR-like"/>
    <property type="match status" value="1"/>
</dbReference>
<dbReference type="Proteomes" id="UP000480178">
    <property type="component" value="Chromosome"/>
</dbReference>
<dbReference type="Pfam" id="PF00072">
    <property type="entry name" value="Response_reg"/>
    <property type="match status" value="1"/>
</dbReference>
<dbReference type="GO" id="GO:0004016">
    <property type="term" value="F:adenylate cyclase activity"/>
    <property type="evidence" value="ECO:0007669"/>
    <property type="project" value="UniProtKB-ARBA"/>
</dbReference>
<keyword evidence="5" id="KW-1185">Reference proteome</keyword>
<evidence type="ECO:0000313" key="4">
    <source>
        <dbReference type="EMBL" id="QHT67606.1"/>
    </source>
</evidence>
<accession>A0A6C0GHU5</accession>
<feature type="modified residue" description="4-aspartylphosphate" evidence="1">
    <location>
        <position position="55"/>
    </location>
</feature>
<proteinExistence type="predicted"/>
<evidence type="ECO:0000313" key="5">
    <source>
        <dbReference type="Proteomes" id="UP000480178"/>
    </source>
</evidence>
<dbReference type="InterPro" id="IPR029787">
    <property type="entry name" value="Nucleotide_cyclase"/>
</dbReference>
<dbReference type="EMBL" id="CP048222">
    <property type="protein sequence ID" value="QHT67606.1"/>
    <property type="molecule type" value="Genomic_DNA"/>
</dbReference>
<organism evidence="4 5">
    <name type="scientific">Rhodocytophaga rosea</name>
    <dbReference type="NCBI Taxonomy" id="2704465"/>
    <lineage>
        <taxon>Bacteria</taxon>
        <taxon>Pseudomonadati</taxon>
        <taxon>Bacteroidota</taxon>
        <taxon>Cytophagia</taxon>
        <taxon>Cytophagales</taxon>
        <taxon>Rhodocytophagaceae</taxon>
        <taxon>Rhodocytophaga</taxon>
    </lineage>
</organism>
<dbReference type="InterPro" id="IPR001054">
    <property type="entry name" value="A/G_cyclase"/>
</dbReference>
<evidence type="ECO:0000259" key="3">
    <source>
        <dbReference type="PROSITE" id="PS50125"/>
    </source>
</evidence>
<dbReference type="Gene3D" id="3.30.70.1230">
    <property type="entry name" value="Nucleotide cyclase"/>
    <property type="match status" value="1"/>
</dbReference>
<feature type="domain" description="Response regulatory" evidence="2">
    <location>
        <begin position="7"/>
        <end position="121"/>
    </location>
</feature>
<dbReference type="SUPFAM" id="SSF55073">
    <property type="entry name" value="Nucleotide cyclase"/>
    <property type="match status" value="1"/>
</dbReference>
<protein>
    <submittedName>
        <fullName evidence="4">Adenylate/guanylate cyclase domain-containing response regulator</fullName>
    </submittedName>
</protein>
<dbReference type="SUPFAM" id="SSF52172">
    <property type="entry name" value="CheY-like"/>
    <property type="match status" value="1"/>
</dbReference>
<dbReference type="Gene3D" id="3.40.50.2300">
    <property type="match status" value="1"/>
</dbReference>
<dbReference type="PROSITE" id="PS50125">
    <property type="entry name" value="GUANYLATE_CYCLASE_2"/>
    <property type="match status" value="1"/>
</dbReference>
<dbReference type="AlphaFoldDB" id="A0A6C0GHU5"/>
<evidence type="ECO:0000259" key="2">
    <source>
        <dbReference type="PROSITE" id="PS50110"/>
    </source>
</evidence>
<dbReference type="CDD" id="cd07302">
    <property type="entry name" value="CHD"/>
    <property type="match status" value="1"/>
</dbReference>
<dbReference type="SMART" id="SM00448">
    <property type="entry name" value="REC"/>
    <property type="match status" value="1"/>
</dbReference>
<dbReference type="SMART" id="SM00044">
    <property type="entry name" value="CYCc"/>
    <property type="match status" value="1"/>
</dbReference>
<reference evidence="4 5" key="1">
    <citation type="submission" date="2020-01" db="EMBL/GenBank/DDBJ databases">
        <authorList>
            <person name="Kim M.K."/>
        </authorList>
    </citation>
    <scope>NUCLEOTIDE SEQUENCE [LARGE SCALE GENOMIC DNA]</scope>
    <source>
        <strain evidence="4 5">172606-1</strain>
    </source>
</reference>
<name>A0A6C0GHU5_9BACT</name>